<dbReference type="GO" id="GO:0016020">
    <property type="term" value="C:membrane"/>
    <property type="evidence" value="ECO:0007669"/>
    <property type="project" value="UniProtKB-SubCell"/>
</dbReference>
<evidence type="ECO:0000256" key="1">
    <source>
        <dbReference type="ARBA" id="ARBA00004141"/>
    </source>
</evidence>
<evidence type="ECO:0000256" key="6">
    <source>
        <dbReference type="ARBA" id="ARBA00023136"/>
    </source>
</evidence>
<dbReference type="InterPro" id="IPR036837">
    <property type="entry name" value="Cation_efflux_CTD_sf"/>
</dbReference>
<comment type="subcellular location">
    <subcellularLocation>
        <location evidence="1">Membrane</location>
        <topology evidence="1">Multi-pass membrane protein</topology>
    </subcellularLocation>
</comment>
<keyword evidence="4 7" id="KW-0812">Transmembrane</keyword>
<dbReference type="AlphaFoldDB" id="A0A974S239"/>
<feature type="transmembrane region" description="Helical" evidence="7">
    <location>
        <begin position="12"/>
        <end position="34"/>
    </location>
</feature>
<keyword evidence="6 7" id="KW-0472">Membrane</keyword>
<dbReference type="InterPro" id="IPR002524">
    <property type="entry name" value="Cation_efflux"/>
</dbReference>
<dbReference type="Gene3D" id="3.30.70.1350">
    <property type="entry name" value="Cation efflux protein, cytoplasmic domain"/>
    <property type="match status" value="1"/>
</dbReference>
<dbReference type="InterPro" id="IPR050291">
    <property type="entry name" value="CDF_Transporter"/>
</dbReference>
<keyword evidence="5 7" id="KW-1133">Transmembrane helix</keyword>
<evidence type="ECO:0000259" key="9">
    <source>
        <dbReference type="Pfam" id="PF16916"/>
    </source>
</evidence>
<evidence type="ECO:0000256" key="5">
    <source>
        <dbReference type="ARBA" id="ARBA00022989"/>
    </source>
</evidence>
<feature type="domain" description="Cation efflux protein transmembrane" evidence="8">
    <location>
        <begin position="15"/>
        <end position="206"/>
    </location>
</feature>
<protein>
    <submittedName>
        <fullName evidence="10">Cation transporter</fullName>
    </submittedName>
</protein>
<evidence type="ECO:0000313" key="10">
    <source>
        <dbReference type="EMBL" id="QQT02186.1"/>
    </source>
</evidence>
<dbReference type="PANTHER" id="PTHR43840:SF50">
    <property type="entry name" value="MANGANESE EFFLUX SYSTEM PROTEIN MNES"/>
    <property type="match status" value="1"/>
</dbReference>
<dbReference type="Gene3D" id="1.20.1510.10">
    <property type="entry name" value="Cation efflux protein transmembrane domain"/>
    <property type="match status" value="1"/>
</dbReference>
<evidence type="ECO:0000256" key="4">
    <source>
        <dbReference type="ARBA" id="ARBA00022692"/>
    </source>
</evidence>
<dbReference type="KEGG" id="ppsr:I6J18_10270"/>
<dbReference type="InterPro" id="IPR027470">
    <property type="entry name" value="Cation_efflux_CTD"/>
</dbReference>
<accession>A0A974S239</accession>
<dbReference type="FunFam" id="1.20.1510.10:FF:000006">
    <property type="entry name" value="Divalent cation efflux transporter"/>
    <property type="match status" value="1"/>
</dbReference>
<name>A0A974S239_PERPY</name>
<comment type="similarity">
    <text evidence="2">Belongs to the cation diffusion facilitator (CDF) transporter (TC 2.A.4) family.</text>
</comment>
<evidence type="ECO:0000256" key="2">
    <source>
        <dbReference type="ARBA" id="ARBA00008114"/>
    </source>
</evidence>
<dbReference type="SUPFAM" id="SSF161111">
    <property type="entry name" value="Cation efflux protein transmembrane domain-like"/>
    <property type="match status" value="1"/>
</dbReference>
<keyword evidence="11" id="KW-1185">Reference proteome</keyword>
<dbReference type="Proteomes" id="UP000595254">
    <property type="component" value="Chromosome"/>
</dbReference>
<organism evidence="10 11">
    <name type="scientific">Peribacillus psychrosaccharolyticus</name>
    <name type="common">Bacillus psychrosaccharolyticus</name>
    <dbReference type="NCBI Taxonomy" id="1407"/>
    <lineage>
        <taxon>Bacteria</taxon>
        <taxon>Bacillati</taxon>
        <taxon>Bacillota</taxon>
        <taxon>Bacilli</taxon>
        <taxon>Bacillales</taxon>
        <taxon>Bacillaceae</taxon>
        <taxon>Peribacillus</taxon>
    </lineage>
</organism>
<feature type="transmembrane region" description="Helical" evidence="7">
    <location>
        <begin position="158"/>
        <end position="176"/>
    </location>
</feature>
<dbReference type="InterPro" id="IPR027469">
    <property type="entry name" value="Cation_efflux_TMD_sf"/>
</dbReference>
<dbReference type="NCBIfam" id="TIGR01297">
    <property type="entry name" value="CDF"/>
    <property type="match status" value="1"/>
</dbReference>
<dbReference type="EMBL" id="CP068053">
    <property type="protein sequence ID" value="QQT02186.1"/>
    <property type="molecule type" value="Genomic_DNA"/>
</dbReference>
<proteinExistence type="inferred from homology"/>
<dbReference type="InterPro" id="IPR058533">
    <property type="entry name" value="Cation_efflux_TM"/>
</dbReference>
<evidence type="ECO:0000259" key="8">
    <source>
        <dbReference type="Pfam" id="PF01545"/>
    </source>
</evidence>
<dbReference type="SUPFAM" id="SSF160240">
    <property type="entry name" value="Cation efflux protein cytoplasmic domain-like"/>
    <property type="match status" value="1"/>
</dbReference>
<sequence length="289" mass="31575">MYQDKCSITAEKGAYVSIAAYLFLSVLKLSIGYFGHSQGLWADGLNNTTDILASLAVLIGLKISKRPPDEDHAYGHMRAETIASLVSAFIMASVGVQVIVTGIQTFFSGHHETPSILTSYTALFSAIFMYGIYRYNLNISKKINSASINAVAQDNKSDALVSLGALVGIIGTQIGINWLDSIAALLVGIIICKTAWDIFRDSTYSLTDGFDEQLLQTIGETISKTPGVKEMSEIKARMHGNQILVESTIHVDSTLSILEGHHITEKIEENLSRQHNIKQAIIHVEPFTK</sequence>
<evidence type="ECO:0000313" key="11">
    <source>
        <dbReference type="Proteomes" id="UP000595254"/>
    </source>
</evidence>
<keyword evidence="3" id="KW-0813">Transport</keyword>
<feature type="transmembrane region" description="Helical" evidence="7">
    <location>
        <begin position="82"/>
        <end position="107"/>
    </location>
</feature>
<dbReference type="PANTHER" id="PTHR43840">
    <property type="entry name" value="MITOCHONDRIAL METAL TRANSPORTER 1-RELATED"/>
    <property type="match status" value="1"/>
</dbReference>
<feature type="transmembrane region" description="Helical" evidence="7">
    <location>
        <begin position="119"/>
        <end position="137"/>
    </location>
</feature>
<feature type="domain" description="Cation efflux protein cytoplasmic" evidence="9">
    <location>
        <begin position="211"/>
        <end position="287"/>
    </location>
</feature>
<dbReference type="RefSeq" id="WP_040372258.1">
    <property type="nucleotide sequence ID" value="NZ_CP068053.1"/>
</dbReference>
<dbReference type="Pfam" id="PF16916">
    <property type="entry name" value="ZT_dimer"/>
    <property type="match status" value="1"/>
</dbReference>
<dbReference type="GO" id="GO:0008324">
    <property type="term" value="F:monoatomic cation transmembrane transporter activity"/>
    <property type="evidence" value="ECO:0007669"/>
    <property type="project" value="InterPro"/>
</dbReference>
<dbReference type="Pfam" id="PF01545">
    <property type="entry name" value="Cation_efflux"/>
    <property type="match status" value="1"/>
</dbReference>
<evidence type="ECO:0000256" key="7">
    <source>
        <dbReference type="SAM" id="Phobius"/>
    </source>
</evidence>
<feature type="transmembrane region" description="Helical" evidence="7">
    <location>
        <begin position="40"/>
        <end position="61"/>
    </location>
</feature>
<evidence type="ECO:0000256" key="3">
    <source>
        <dbReference type="ARBA" id="ARBA00022448"/>
    </source>
</evidence>
<gene>
    <name evidence="10" type="ORF">I6J18_10270</name>
</gene>
<reference evidence="10 11" key="1">
    <citation type="submission" date="2021-01" db="EMBL/GenBank/DDBJ databases">
        <title>FDA dAtabase for Regulatory Grade micrObial Sequences (FDA-ARGOS): Supporting development and validation of Infectious Disease Dx tests.</title>
        <authorList>
            <person name="Nelson B."/>
            <person name="Plummer A."/>
            <person name="Tallon L."/>
            <person name="Sadzewicz L."/>
            <person name="Zhao X."/>
            <person name="Boylan J."/>
            <person name="Ott S."/>
            <person name="Bowen H."/>
            <person name="Vavikolanu K."/>
            <person name="Mehta A."/>
            <person name="Aluvathingal J."/>
            <person name="Nadendla S."/>
            <person name="Myers T."/>
            <person name="Yan Y."/>
            <person name="Sichtig H."/>
        </authorList>
    </citation>
    <scope>NUCLEOTIDE SEQUENCE [LARGE SCALE GENOMIC DNA]</scope>
    <source>
        <strain evidence="10 11">FDAARGOS_1161</strain>
    </source>
</reference>